<dbReference type="RefSeq" id="WP_130922636.1">
    <property type="nucleotide sequence ID" value="NZ_JAANOL010000005.1"/>
</dbReference>
<evidence type="ECO:0000313" key="2">
    <source>
        <dbReference type="EMBL" id="TBH75519.1"/>
    </source>
</evidence>
<keyword evidence="3" id="KW-1185">Reference proteome</keyword>
<proteinExistence type="predicted"/>
<dbReference type="EMBL" id="SEWY01000001">
    <property type="protein sequence ID" value="TBH75519.1"/>
    <property type="molecule type" value="Genomic_DNA"/>
</dbReference>
<accession>A0A4Q9BGU5</accession>
<reference evidence="2 3" key="1">
    <citation type="submission" date="2019-02" db="EMBL/GenBank/DDBJ databases">
        <title>Genome of a new Bacteroidetes strain.</title>
        <authorList>
            <person name="Pitt A."/>
        </authorList>
    </citation>
    <scope>NUCLEOTIDE SEQUENCE [LARGE SCALE GENOMIC DNA]</scope>
    <source>
        <strain evidence="2 3">103A-SOEBACH</strain>
    </source>
</reference>
<keyword evidence="1" id="KW-0812">Transmembrane</keyword>
<evidence type="ECO:0000313" key="3">
    <source>
        <dbReference type="Proteomes" id="UP000293583"/>
    </source>
</evidence>
<keyword evidence="1" id="KW-0472">Membrane</keyword>
<feature type="transmembrane region" description="Helical" evidence="1">
    <location>
        <begin position="145"/>
        <end position="165"/>
    </location>
</feature>
<feature type="transmembrane region" description="Helical" evidence="1">
    <location>
        <begin position="114"/>
        <end position="133"/>
    </location>
</feature>
<name>A0A4Q9BGU5_9BACT</name>
<comment type="caution">
    <text evidence="2">The sequence shown here is derived from an EMBL/GenBank/DDBJ whole genome shotgun (WGS) entry which is preliminary data.</text>
</comment>
<feature type="transmembrane region" description="Helical" evidence="1">
    <location>
        <begin position="29"/>
        <end position="45"/>
    </location>
</feature>
<sequence>MNTTFQYKWWIAVFLTIVVQLLFLRDLALFYYGFCFIYLWAIIKAPIETPPVYLIVGAFALGWLLDTFYNTHGMHAFSTVLIAWLRPTFFNILTPANGYDERSSISLAEMKWMWFFPYLGLMLITHHLVLFLLEASDWSLFGLSLWKAFLSTLLGITVFSLLELFNQGK</sequence>
<dbReference type="AlphaFoldDB" id="A0A4Q9BGU5"/>
<dbReference type="OrthoDB" id="1132160at2"/>
<evidence type="ECO:0008006" key="4">
    <source>
        <dbReference type="Google" id="ProtNLM"/>
    </source>
</evidence>
<dbReference type="Proteomes" id="UP000293583">
    <property type="component" value="Unassembled WGS sequence"/>
</dbReference>
<feature type="transmembrane region" description="Helical" evidence="1">
    <location>
        <begin position="75"/>
        <end position="93"/>
    </location>
</feature>
<keyword evidence="1" id="KW-1133">Transmembrane helix</keyword>
<evidence type="ECO:0000256" key="1">
    <source>
        <dbReference type="SAM" id="Phobius"/>
    </source>
</evidence>
<protein>
    <recommendedName>
        <fullName evidence="4">Rod shape-determining protein MreD</fullName>
    </recommendedName>
</protein>
<feature type="transmembrane region" description="Helical" evidence="1">
    <location>
        <begin position="52"/>
        <end position="69"/>
    </location>
</feature>
<organism evidence="2 3">
    <name type="scientific">Aquirufa antheringensis</name>
    <dbReference type="NCBI Taxonomy" id="2516559"/>
    <lineage>
        <taxon>Bacteria</taxon>
        <taxon>Pseudomonadati</taxon>
        <taxon>Bacteroidota</taxon>
        <taxon>Cytophagia</taxon>
        <taxon>Cytophagales</taxon>
        <taxon>Flectobacillaceae</taxon>
        <taxon>Aquirufa</taxon>
    </lineage>
</organism>
<gene>
    <name evidence="2" type="ORF">EWU20_02750</name>
</gene>